<evidence type="ECO:0000256" key="2">
    <source>
        <dbReference type="ARBA" id="ARBA00002642"/>
    </source>
</evidence>
<dbReference type="InterPro" id="IPR050607">
    <property type="entry name" value="NOS"/>
</dbReference>
<dbReference type="OrthoDB" id="3398374at2"/>
<evidence type="ECO:0000256" key="4">
    <source>
        <dbReference type="ARBA" id="ARBA00012735"/>
    </source>
</evidence>
<dbReference type="RefSeq" id="WP_041058609.1">
    <property type="nucleotide sequence ID" value="NZ_JXRR01000015.1"/>
</dbReference>
<dbReference type="InterPro" id="IPR017142">
    <property type="entry name" value="Nitric_oxide_synthase_Oase-su"/>
</dbReference>
<dbReference type="PATRIC" id="fig|220754.4.peg.2464"/>
<evidence type="ECO:0000256" key="3">
    <source>
        <dbReference type="ARBA" id="ARBA00005411"/>
    </source>
</evidence>
<evidence type="ECO:0000256" key="10">
    <source>
        <dbReference type="ARBA" id="ARBA00048713"/>
    </source>
</evidence>
<dbReference type="GO" id="GO:0006809">
    <property type="term" value="P:nitric oxide biosynthetic process"/>
    <property type="evidence" value="ECO:0007669"/>
    <property type="project" value="InterPro"/>
</dbReference>
<keyword evidence="9 11" id="KW-0408">Iron</keyword>
<comment type="similarity">
    <text evidence="3 11">Belongs to the NOS family. Bacterial NOS oxygenase subfamily.</text>
</comment>
<dbReference type="InterPro" id="IPR036119">
    <property type="entry name" value="NOS_N_sf"/>
</dbReference>
<protein>
    <recommendedName>
        <fullName evidence="5 11">Nitric oxide synthase oxygenase</fullName>
        <ecNumber evidence="4 11">1.14.14.47</ecNumber>
    </recommendedName>
</protein>
<evidence type="ECO:0000256" key="12">
    <source>
        <dbReference type="PIRSR" id="PIRSR037219-1"/>
    </source>
</evidence>
<comment type="catalytic activity">
    <reaction evidence="10">
        <text>3 reduced [flavodoxin] + 2 L-arginine + 4 O2 = 3 oxidized [flavodoxin] + 2 L-citrulline + 2 nitric oxide + 4 H2O + 5 H(+)</text>
        <dbReference type="Rhea" id="RHEA:52324"/>
        <dbReference type="Rhea" id="RHEA-COMP:10622"/>
        <dbReference type="Rhea" id="RHEA-COMP:10623"/>
        <dbReference type="ChEBI" id="CHEBI:15377"/>
        <dbReference type="ChEBI" id="CHEBI:15378"/>
        <dbReference type="ChEBI" id="CHEBI:15379"/>
        <dbReference type="ChEBI" id="CHEBI:16480"/>
        <dbReference type="ChEBI" id="CHEBI:32682"/>
        <dbReference type="ChEBI" id="CHEBI:57618"/>
        <dbReference type="ChEBI" id="CHEBI:57743"/>
        <dbReference type="ChEBI" id="CHEBI:58210"/>
        <dbReference type="EC" id="1.14.14.47"/>
    </reaction>
</comment>
<keyword evidence="8 11" id="KW-0560">Oxidoreductase</keyword>
<dbReference type="GO" id="GO:0046872">
    <property type="term" value="F:metal ion binding"/>
    <property type="evidence" value="ECO:0007669"/>
    <property type="project" value="UniProtKB-KW"/>
</dbReference>
<comment type="miscellaneous">
    <text evidence="11">This protein is similar to the oxygenase domain of eukaryotic nitric oxide synthases but lacks the reductase domain which, in eukaryotes, is responsible for transfer of electrons to the ferric heme during nitric oxide synthesis.</text>
</comment>
<keyword evidence="6 11" id="KW-0349">Heme</keyword>
<dbReference type="AlphaFoldDB" id="A0A0C2R9Y8"/>
<dbReference type="PIRSF" id="PIRSF037219">
    <property type="entry name" value="NOS_oxygenase"/>
    <property type="match status" value="1"/>
</dbReference>
<keyword evidence="7 11" id="KW-0479">Metal-binding</keyword>
<evidence type="ECO:0000256" key="1">
    <source>
        <dbReference type="ARBA" id="ARBA00001971"/>
    </source>
</evidence>
<dbReference type="InterPro" id="IPR004030">
    <property type="entry name" value="NOS_N"/>
</dbReference>
<evidence type="ECO:0000256" key="7">
    <source>
        <dbReference type="ARBA" id="ARBA00022723"/>
    </source>
</evidence>
<dbReference type="EC" id="1.14.14.47" evidence="4 11"/>
<dbReference type="PROSITE" id="PS60001">
    <property type="entry name" value="NOS"/>
    <property type="match status" value="1"/>
</dbReference>
<evidence type="ECO:0000256" key="6">
    <source>
        <dbReference type="ARBA" id="ARBA00022617"/>
    </source>
</evidence>
<dbReference type="InterPro" id="IPR044944">
    <property type="entry name" value="NOS_dom_3"/>
</dbReference>
<evidence type="ECO:0000313" key="15">
    <source>
        <dbReference type="Proteomes" id="UP000031972"/>
    </source>
</evidence>
<evidence type="ECO:0000256" key="9">
    <source>
        <dbReference type="ARBA" id="ARBA00023004"/>
    </source>
</evidence>
<evidence type="ECO:0000256" key="5">
    <source>
        <dbReference type="ARBA" id="ARBA00018859"/>
    </source>
</evidence>
<dbReference type="CDD" id="cd00575">
    <property type="entry name" value="NOS_oxygenase"/>
    <property type="match status" value="1"/>
</dbReference>
<comment type="cofactor">
    <cofactor evidence="1 11 12">
        <name>heme</name>
        <dbReference type="ChEBI" id="CHEBI:30413"/>
    </cofactor>
</comment>
<dbReference type="PANTHER" id="PTHR43410">
    <property type="entry name" value="NITRIC OXIDE SYNTHASE OXYGENASE"/>
    <property type="match status" value="1"/>
</dbReference>
<comment type="function">
    <text evidence="2 11">Catalyzes the production of nitric oxide.</text>
</comment>
<comment type="subunit">
    <text evidence="11">Homodimer.</text>
</comment>
<sequence length="377" mass="43277">MTNPLLEKAESFIHQYCQEMNIGPAEKEKRIEEVQNSILTTGTYSHTTSELQFGARAAWRNSNRCIGRLFWNSLQLFDARDALSKEEVKEALFNHIDYATNDGKIRSTVTIFAPREKNKGPIRIFNHQLIRYAGYVKENGEVIGDPHSISFTQFCESLGWRGKGTKYDVLPLVVQLHEGEPFYFNLPPDMIKEVVIKHRSIPEIDELQLKWYAVPIISDMKLEIGGIDYIAAPFNGWYMETEIAARNFADEKRYHELPSVAEKMGLSTKLASNLWKDRAIIELNQAVLDSFKQAGVSMVDHHTAGNQFALFEEKEALEGREVTGDWSWLVPPVSPASSHIFHKRYKNTWNSPNFLYQPSFIKKNTEQNLIKKSCPFL</sequence>
<proteinExistence type="inferred from homology"/>
<accession>A0A0C2R9Y8</accession>
<dbReference type="Gene3D" id="3.90.340.10">
    <property type="entry name" value="Nitric Oxide Synthase, Chain A, domain 1"/>
    <property type="match status" value="1"/>
</dbReference>
<dbReference type="GO" id="GO:0020037">
    <property type="term" value="F:heme binding"/>
    <property type="evidence" value="ECO:0007669"/>
    <property type="project" value="InterPro"/>
</dbReference>
<feature type="binding site" description="axial binding residue" evidence="12">
    <location>
        <position position="65"/>
    </location>
    <ligand>
        <name>heme</name>
        <dbReference type="ChEBI" id="CHEBI:30413"/>
    </ligand>
    <ligandPart>
        <name>Fe</name>
        <dbReference type="ChEBI" id="CHEBI:18248"/>
    </ligandPart>
</feature>
<keyword evidence="15" id="KW-1185">Reference proteome</keyword>
<dbReference type="PANTHER" id="PTHR43410:SF1">
    <property type="entry name" value="NITRIC OXIDE SYNTHASE"/>
    <property type="match status" value="1"/>
</dbReference>
<dbReference type="Proteomes" id="UP000031972">
    <property type="component" value="Unassembled WGS sequence"/>
</dbReference>
<dbReference type="GO" id="GO:0004517">
    <property type="term" value="F:nitric-oxide synthase activity"/>
    <property type="evidence" value="ECO:0007669"/>
    <property type="project" value="InterPro"/>
</dbReference>
<reference evidence="14 15" key="1">
    <citation type="submission" date="2015-01" db="EMBL/GenBank/DDBJ databases">
        <title>Jeotgalibacillus campisalis genome sequencing.</title>
        <authorList>
            <person name="Goh K.M."/>
            <person name="Chan K.-G."/>
            <person name="Yaakop A.S."/>
            <person name="Ee R."/>
            <person name="Gan H.M."/>
            <person name="Chan C.S."/>
        </authorList>
    </citation>
    <scope>NUCLEOTIDE SEQUENCE [LARGE SCALE GENOMIC DNA]</scope>
    <source>
        <strain evidence="14 15">SF-57</strain>
    </source>
</reference>
<dbReference type="Pfam" id="PF02898">
    <property type="entry name" value="NO_synthase"/>
    <property type="match status" value="1"/>
</dbReference>
<dbReference type="Gene3D" id="3.90.1230.10">
    <property type="entry name" value="Nitric Oxide Synthase, Chain A, domain 3"/>
    <property type="match status" value="1"/>
</dbReference>
<dbReference type="EMBL" id="JXRR01000015">
    <property type="protein sequence ID" value="KIL47125.1"/>
    <property type="molecule type" value="Genomic_DNA"/>
</dbReference>
<comment type="caution">
    <text evidence="14">The sequence shown here is derived from an EMBL/GenBank/DDBJ whole genome shotgun (WGS) entry which is preliminary data.</text>
</comment>
<dbReference type="Gene3D" id="3.90.440.10">
    <property type="entry name" value="Nitric Oxide Synthase,Heme Domain,Chain A domain 2"/>
    <property type="match status" value="1"/>
</dbReference>
<dbReference type="SUPFAM" id="SSF56512">
    <property type="entry name" value="Nitric oxide (NO) synthase oxygenase domain"/>
    <property type="match status" value="1"/>
</dbReference>
<name>A0A0C2R9Y8_9BACL</name>
<evidence type="ECO:0000259" key="13">
    <source>
        <dbReference type="PROSITE" id="PS60001"/>
    </source>
</evidence>
<dbReference type="InterPro" id="IPR044943">
    <property type="entry name" value="NOS_dom_1"/>
</dbReference>
<gene>
    <name evidence="14" type="ORF">KR50_24470</name>
</gene>
<dbReference type="InterPro" id="IPR044940">
    <property type="entry name" value="NOS_dom_2"/>
</dbReference>
<evidence type="ECO:0000313" key="14">
    <source>
        <dbReference type="EMBL" id="KIL47125.1"/>
    </source>
</evidence>
<evidence type="ECO:0000256" key="8">
    <source>
        <dbReference type="ARBA" id="ARBA00023002"/>
    </source>
</evidence>
<evidence type="ECO:0000256" key="11">
    <source>
        <dbReference type="PIRNR" id="PIRNR037219"/>
    </source>
</evidence>
<organism evidence="14 15">
    <name type="scientific">Jeotgalibacillus campisalis</name>
    <dbReference type="NCBI Taxonomy" id="220754"/>
    <lineage>
        <taxon>Bacteria</taxon>
        <taxon>Bacillati</taxon>
        <taxon>Bacillota</taxon>
        <taxon>Bacilli</taxon>
        <taxon>Bacillales</taxon>
        <taxon>Caryophanaceae</taxon>
        <taxon>Jeotgalibacillus</taxon>
    </lineage>
</organism>
<feature type="domain" description="Nitric oxide synthase (NOS)" evidence="13">
    <location>
        <begin position="64"/>
        <end position="71"/>
    </location>
</feature>